<feature type="domain" description="AB hydrolase-1" evidence="2">
    <location>
        <begin position="23"/>
        <end position="259"/>
    </location>
</feature>
<dbReference type="GO" id="GO:0004601">
    <property type="term" value="F:peroxidase activity"/>
    <property type="evidence" value="ECO:0007669"/>
    <property type="project" value="UniProtKB-KW"/>
</dbReference>
<organism evidence="3 4">
    <name type="scientific">Streptomyces cacaoi</name>
    <dbReference type="NCBI Taxonomy" id="1898"/>
    <lineage>
        <taxon>Bacteria</taxon>
        <taxon>Bacillati</taxon>
        <taxon>Actinomycetota</taxon>
        <taxon>Actinomycetes</taxon>
        <taxon>Kitasatosporales</taxon>
        <taxon>Streptomycetaceae</taxon>
        <taxon>Streptomyces</taxon>
    </lineage>
</organism>
<name>A0A4Y3R7S3_STRCI</name>
<dbReference type="GO" id="GO:0016787">
    <property type="term" value="F:hydrolase activity"/>
    <property type="evidence" value="ECO:0007669"/>
    <property type="project" value="UniProtKB-KW"/>
</dbReference>
<comment type="caution">
    <text evidence="3">The sequence shown here is derived from an EMBL/GenBank/DDBJ whole genome shotgun (WGS) entry which is preliminary data.</text>
</comment>
<dbReference type="InterPro" id="IPR029058">
    <property type="entry name" value="AB_hydrolase_fold"/>
</dbReference>
<dbReference type="AlphaFoldDB" id="A0A4Y3R7S3"/>
<evidence type="ECO:0000313" key="4">
    <source>
        <dbReference type="Proteomes" id="UP000319210"/>
    </source>
</evidence>
<dbReference type="OrthoDB" id="3210844at2"/>
<dbReference type="InterPro" id="IPR000639">
    <property type="entry name" value="Epox_hydrolase-like"/>
</dbReference>
<evidence type="ECO:0000256" key="1">
    <source>
        <dbReference type="ARBA" id="ARBA00022559"/>
    </source>
</evidence>
<protein>
    <submittedName>
        <fullName evidence="3">Hydrolase</fullName>
    </submittedName>
</protein>
<reference evidence="3 4" key="1">
    <citation type="submission" date="2019-06" db="EMBL/GenBank/DDBJ databases">
        <title>Whole genome shotgun sequence of Streptomyces cacaoi subsp. cacaoi NBRC 12748.</title>
        <authorList>
            <person name="Hosoyama A."/>
            <person name="Uohara A."/>
            <person name="Ohji S."/>
            <person name="Ichikawa N."/>
        </authorList>
    </citation>
    <scope>NUCLEOTIDE SEQUENCE [LARGE SCALE GENOMIC DNA]</scope>
    <source>
        <strain evidence="3 4">NBRC 12748</strain>
    </source>
</reference>
<gene>
    <name evidence="3" type="ORF">SCA03_63360</name>
</gene>
<dbReference type="Gene3D" id="3.40.50.1820">
    <property type="entry name" value="alpha/beta hydrolase"/>
    <property type="match status" value="1"/>
</dbReference>
<dbReference type="Proteomes" id="UP000319210">
    <property type="component" value="Unassembled WGS sequence"/>
</dbReference>
<dbReference type="EMBL" id="BJMM01000063">
    <property type="protein sequence ID" value="GEB53785.1"/>
    <property type="molecule type" value="Genomic_DNA"/>
</dbReference>
<keyword evidence="1" id="KW-0575">Peroxidase</keyword>
<dbReference type="PANTHER" id="PTHR43433:SF10">
    <property type="entry name" value="AB HYDROLASE-1 DOMAIN-CONTAINING PROTEIN"/>
    <property type="match status" value="1"/>
</dbReference>
<dbReference type="RefSeq" id="WP_030891016.1">
    <property type="nucleotide sequence ID" value="NZ_BJMM01000063.1"/>
</dbReference>
<evidence type="ECO:0000259" key="2">
    <source>
        <dbReference type="Pfam" id="PF12697"/>
    </source>
</evidence>
<dbReference type="PRINTS" id="PR00412">
    <property type="entry name" value="EPOXHYDRLASE"/>
</dbReference>
<proteinExistence type="predicted"/>
<evidence type="ECO:0000313" key="3">
    <source>
        <dbReference type="EMBL" id="GEB53785.1"/>
    </source>
</evidence>
<accession>A0A4Y3R7S3</accession>
<keyword evidence="4" id="KW-1185">Reference proteome</keyword>
<keyword evidence="1" id="KW-0560">Oxidoreductase</keyword>
<dbReference type="SUPFAM" id="SSF53474">
    <property type="entry name" value="alpha/beta-Hydrolases"/>
    <property type="match status" value="1"/>
</dbReference>
<dbReference type="InterPro" id="IPR000073">
    <property type="entry name" value="AB_hydrolase_1"/>
</dbReference>
<dbReference type="PANTHER" id="PTHR43433">
    <property type="entry name" value="HYDROLASE, ALPHA/BETA FOLD FAMILY PROTEIN"/>
    <property type="match status" value="1"/>
</dbReference>
<sequence length="269" mass="29362">MPISTVNGIRLSYDVSGKGDPVVMVMGTGAGGRAWHLHQVPALVAAGYQVVTFDNRGIPPTDVCAEGFTVHDLVADTAGLVEHLGIGPCRFVGTSLGAHIVQELCLARPELVTQAALLATRGRKDTMRRARDRAELELFDSGIEVPASYAATVRAMEFLSPATLNSDRDLQDWLDLFEMSPTSAGPGYRAQLGVTMEPGRLEAYRAIRAHCLVVGFADDLVLPPHLAREVADVIPRARYTEIKNAGHYGYMERPDEVNEELIRFFSEPY</sequence>
<dbReference type="InterPro" id="IPR050471">
    <property type="entry name" value="AB_hydrolase"/>
</dbReference>
<keyword evidence="3" id="KW-0378">Hydrolase</keyword>
<dbReference type="Pfam" id="PF12697">
    <property type="entry name" value="Abhydrolase_6"/>
    <property type="match status" value="1"/>
</dbReference>